<feature type="compositionally biased region" description="Low complexity" evidence="1">
    <location>
        <begin position="222"/>
        <end position="252"/>
    </location>
</feature>
<evidence type="ECO:0000256" key="1">
    <source>
        <dbReference type="SAM" id="MobiDB-lite"/>
    </source>
</evidence>
<protein>
    <submittedName>
        <fullName evidence="2">Uncharacterized protein</fullName>
    </submittedName>
</protein>
<dbReference type="Proteomes" id="UP001311232">
    <property type="component" value="Unassembled WGS sequence"/>
</dbReference>
<keyword evidence="3" id="KW-1185">Reference proteome</keyword>
<feature type="region of interest" description="Disordered" evidence="1">
    <location>
        <begin position="18"/>
        <end position="60"/>
    </location>
</feature>
<feature type="region of interest" description="Disordered" evidence="1">
    <location>
        <begin position="209"/>
        <end position="274"/>
    </location>
</feature>
<dbReference type="AlphaFoldDB" id="A0AAV9RF93"/>
<accession>A0AAV9RF93</accession>
<proteinExistence type="predicted"/>
<name>A0AAV9RF93_9TELE</name>
<sequence>MEKIRQMEEDYQTAIKQFYCRPPPSSPGLQSSATAEQPTPGLQGAATEQPTPGLQGAAIEQPTSCLLSAAYSTSLGRRKRGPSAQVIGGPGDASAQFIEGLGDASASAHATEGLSDAPASAHTTEGLGDASASAHATEGLGDTSAVAPSLQAFQGFRFEEEAPPDPVSEGYKEQLVLVLASEPRDEGFEEEAPPDPVSVELVLVLASEGPPDAASVSEGPVPSASEGLPGAASASEGSPGGASASQEGSPGATSASEGLPGHVPEEPVGGLPPRPGSEHLLVFLWGVFMELRPDSWAPTGSKPPEFREGFEDEPPLLPVPEGSVGGLPMTIAPGPSQTDFVAGLTDVLPKAPDSKPDSKSEAKLKSRSWIRKCRRPPDTSLHGFFWPRCLAPLLCSADLLTEGPLLCSANLQTACSFGAGLQTEGPLLCSVGLLTNLQVPAAVTGCHGLYVSVGLQVSVFDAGRHGLYGSAGLQVHAFSADHPGLCVAGPGGRLNCVPARGDLLVAHLNFVFLF</sequence>
<comment type="caution">
    <text evidence="2">The sequence shown here is derived from an EMBL/GenBank/DDBJ whole genome shotgun (WGS) entry which is preliminary data.</text>
</comment>
<gene>
    <name evidence="2" type="ORF">CRENBAI_013979</name>
</gene>
<feature type="compositionally biased region" description="Polar residues" evidence="1">
    <location>
        <begin position="27"/>
        <end position="37"/>
    </location>
</feature>
<reference evidence="2 3" key="1">
    <citation type="submission" date="2021-06" db="EMBL/GenBank/DDBJ databases">
        <authorList>
            <person name="Palmer J.M."/>
        </authorList>
    </citation>
    <scope>NUCLEOTIDE SEQUENCE [LARGE SCALE GENOMIC DNA]</scope>
    <source>
        <strain evidence="2 3">MEX-2019</strain>
        <tissue evidence="2">Muscle</tissue>
    </source>
</reference>
<feature type="region of interest" description="Disordered" evidence="1">
    <location>
        <begin position="108"/>
        <end position="139"/>
    </location>
</feature>
<evidence type="ECO:0000313" key="3">
    <source>
        <dbReference type="Proteomes" id="UP001311232"/>
    </source>
</evidence>
<organism evidence="2 3">
    <name type="scientific">Crenichthys baileyi</name>
    <name type="common">White River springfish</name>
    <dbReference type="NCBI Taxonomy" id="28760"/>
    <lineage>
        <taxon>Eukaryota</taxon>
        <taxon>Metazoa</taxon>
        <taxon>Chordata</taxon>
        <taxon>Craniata</taxon>
        <taxon>Vertebrata</taxon>
        <taxon>Euteleostomi</taxon>
        <taxon>Actinopterygii</taxon>
        <taxon>Neopterygii</taxon>
        <taxon>Teleostei</taxon>
        <taxon>Neoteleostei</taxon>
        <taxon>Acanthomorphata</taxon>
        <taxon>Ovalentaria</taxon>
        <taxon>Atherinomorphae</taxon>
        <taxon>Cyprinodontiformes</taxon>
        <taxon>Goodeidae</taxon>
        <taxon>Crenichthys</taxon>
    </lineage>
</organism>
<dbReference type="EMBL" id="JAHHUM010002020">
    <property type="protein sequence ID" value="KAK5607607.1"/>
    <property type="molecule type" value="Genomic_DNA"/>
</dbReference>
<evidence type="ECO:0000313" key="2">
    <source>
        <dbReference type="EMBL" id="KAK5607607.1"/>
    </source>
</evidence>